<keyword evidence="4" id="KW-1185">Reference proteome</keyword>
<evidence type="ECO:0000313" key="4">
    <source>
        <dbReference type="Proteomes" id="UP000005561"/>
    </source>
</evidence>
<organism evidence="3 4">
    <name type="scientific">Marvinbryantia formatexigens DSM 14469</name>
    <dbReference type="NCBI Taxonomy" id="478749"/>
    <lineage>
        <taxon>Bacteria</taxon>
        <taxon>Bacillati</taxon>
        <taxon>Bacillota</taxon>
        <taxon>Clostridia</taxon>
        <taxon>Lachnospirales</taxon>
        <taxon>Lachnospiraceae</taxon>
        <taxon>Marvinbryantia</taxon>
    </lineage>
</organism>
<dbReference type="GO" id="GO:0008168">
    <property type="term" value="F:methyltransferase activity"/>
    <property type="evidence" value="ECO:0007669"/>
    <property type="project" value="UniProtKB-KW"/>
</dbReference>
<protein>
    <submittedName>
        <fullName evidence="3">Methyltransferase domain protein</fullName>
    </submittedName>
</protein>
<evidence type="ECO:0000259" key="2">
    <source>
        <dbReference type="Pfam" id="PF13649"/>
    </source>
</evidence>
<comment type="caution">
    <text evidence="3">The sequence shown here is derived from an EMBL/GenBank/DDBJ whole genome shotgun (WGS) entry which is preliminary data.</text>
</comment>
<name>C6LHH3_9FIRM</name>
<dbReference type="SUPFAM" id="SSF53335">
    <property type="entry name" value="S-adenosyl-L-methionine-dependent methyltransferases"/>
    <property type="match status" value="1"/>
</dbReference>
<accession>C6LHH3</accession>
<dbReference type="Gene3D" id="3.40.50.150">
    <property type="entry name" value="Vaccinia Virus protein VP39"/>
    <property type="match status" value="1"/>
</dbReference>
<dbReference type="CDD" id="cd02440">
    <property type="entry name" value="AdoMet_MTases"/>
    <property type="match status" value="1"/>
</dbReference>
<evidence type="ECO:0000256" key="1">
    <source>
        <dbReference type="ARBA" id="ARBA00022679"/>
    </source>
</evidence>
<dbReference type="InterPro" id="IPR041698">
    <property type="entry name" value="Methyltransf_25"/>
</dbReference>
<dbReference type="InterPro" id="IPR029063">
    <property type="entry name" value="SAM-dependent_MTases_sf"/>
</dbReference>
<gene>
    <name evidence="3" type="ORF">BRYFOR_08084</name>
</gene>
<feature type="domain" description="Methyltransferase" evidence="2">
    <location>
        <begin position="49"/>
        <end position="140"/>
    </location>
</feature>
<dbReference type="Proteomes" id="UP000005561">
    <property type="component" value="Unassembled WGS sequence"/>
</dbReference>
<keyword evidence="3" id="KW-0489">Methyltransferase</keyword>
<dbReference type="AlphaFoldDB" id="C6LHH3"/>
<dbReference type="GO" id="GO:0032259">
    <property type="term" value="P:methylation"/>
    <property type="evidence" value="ECO:0007669"/>
    <property type="project" value="UniProtKB-KW"/>
</dbReference>
<dbReference type="STRING" id="168384.SAMN05660368_00695"/>
<sequence>MNEGGNMQKEDVIAFFDRCAPGWDAGTVANDEIIGKILDNTGIAAGMEVLDVACGTGVLFPYYIERGVSSVTGIDISPEMAKIAAQKCRDVPEIRVICGDVEEQKFDRRFDAIVVYNAFPHFPDARRLIRTLALLLKDGGRMTIAHGASREQIDRHHEGAASKVSNGLMPAECLKELFEPYFTVDTVISDCRMYQVSGVKNRKDRRE</sequence>
<dbReference type="PANTHER" id="PTHR43861">
    <property type="entry name" value="TRANS-ACONITATE 2-METHYLTRANSFERASE-RELATED"/>
    <property type="match status" value="1"/>
</dbReference>
<dbReference type="Pfam" id="PF13649">
    <property type="entry name" value="Methyltransf_25"/>
    <property type="match status" value="1"/>
</dbReference>
<dbReference type="EMBL" id="ACCL02000014">
    <property type="protein sequence ID" value="EET59960.1"/>
    <property type="molecule type" value="Genomic_DNA"/>
</dbReference>
<evidence type="ECO:0000313" key="3">
    <source>
        <dbReference type="EMBL" id="EET59960.1"/>
    </source>
</evidence>
<reference evidence="3" key="1">
    <citation type="submission" date="2009-07" db="EMBL/GenBank/DDBJ databases">
        <authorList>
            <person name="Weinstock G."/>
            <person name="Sodergren E."/>
            <person name="Clifton S."/>
            <person name="Fulton L."/>
            <person name="Fulton B."/>
            <person name="Courtney L."/>
            <person name="Fronick C."/>
            <person name="Harrison M."/>
            <person name="Strong C."/>
            <person name="Farmer C."/>
            <person name="Delahaunty K."/>
            <person name="Markovic C."/>
            <person name="Hall O."/>
            <person name="Minx P."/>
            <person name="Tomlinson C."/>
            <person name="Mitreva M."/>
            <person name="Nelson J."/>
            <person name="Hou S."/>
            <person name="Wollam A."/>
            <person name="Pepin K.H."/>
            <person name="Johnson M."/>
            <person name="Bhonagiri V."/>
            <person name="Nash W.E."/>
            <person name="Warren W."/>
            <person name="Chinwalla A."/>
            <person name="Mardis E.R."/>
            <person name="Wilson R.K."/>
        </authorList>
    </citation>
    <scope>NUCLEOTIDE SEQUENCE [LARGE SCALE GENOMIC DNA]</scope>
    <source>
        <strain evidence="3">DSM 14469</strain>
    </source>
</reference>
<keyword evidence="1" id="KW-0808">Transferase</keyword>
<proteinExistence type="predicted"/>
<dbReference type="eggNOG" id="COG2226">
    <property type="taxonomic scope" value="Bacteria"/>
</dbReference>